<gene>
    <name evidence="1" type="ORF">Slin15195_G086170</name>
</gene>
<protein>
    <submittedName>
        <fullName evidence="1">Uncharacterized protein</fullName>
    </submittedName>
</protein>
<accession>A0A9Q9AY13</accession>
<proteinExistence type="predicted"/>
<reference evidence="1" key="1">
    <citation type="submission" date="2022-06" db="EMBL/GenBank/DDBJ databases">
        <title>Complete genome sequences of two strains of the flax pathogen Septoria linicola.</title>
        <authorList>
            <person name="Lapalu N."/>
            <person name="Simon A."/>
            <person name="Demenou B."/>
            <person name="Paumier D."/>
            <person name="Guillot M.-P."/>
            <person name="Gout L."/>
            <person name="Valade R."/>
        </authorList>
    </citation>
    <scope>NUCLEOTIDE SEQUENCE</scope>
    <source>
        <strain evidence="1">SE15195</strain>
    </source>
</reference>
<dbReference type="Proteomes" id="UP001056384">
    <property type="component" value="Chromosome 7"/>
</dbReference>
<dbReference type="AlphaFoldDB" id="A0A9Q9AY13"/>
<evidence type="ECO:0000313" key="1">
    <source>
        <dbReference type="EMBL" id="USW55298.1"/>
    </source>
</evidence>
<organism evidence="1 2">
    <name type="scientific">Septoria linicola</name>
    <dbReference type="NCBI Taxonomy" id="215465"/>
    <lineage>
        <taxon>Eukaryota</taxon>
        <taxon>Fungi</taxon>
        <taxon>Dikarya</taxon>
        <taxon>Ascomycota</taxon>
        <taxon>Pezizomycotina</taxon>
        <taxon>Dothideomycetes</taxon>
        <taxon>Dothideomycetidae</taxon>
        <taxon>Mycosphaerellales</taxon>
        <taxon>Mycosphaerellaceae</taxon>
        <taxon>Septoria</taxon>
    </lineage>
</organism>
<keyword evidence="2" id="KW-1185">Reference proteome</keyword>
<evidence type="ECO:0000313" key="2">
    <source>
        <dbReference type="Proteomes" id="UP001056384"/>
    </source>
</evidence>
<name>A0A9Q9AY13_9PEZI</name>
<dbReference type="EMBL" id="CP099424">
    <property type="protein sequence ID" value="USW55298.1"/>
    <property type="molecule type" value="Genomic_DNA"/>
</dbReference>
<sequence length="80" mass="9231">MSFQLSEVTLLYRSTVSTLNVLAIADTDEYDEILSKGFTKEVRFRATYARFPHEMLAEGSYMMKLQEDETVVACADWRLP</sequence>